<feature type="region of interest" description="Disordered" evidence="2">
    <location>
        <begin position="490"/>
        <end position="578"/>
    </location>
</feature>
<feature type="compositionally biased region" description="Polar residues" evidence="2">
    <location>
        <begin position="751"/>
        <end position="763"/>
    </location>
</feature>
<feature type="compositionally biased region" description="Basic and acidic residues" evidence="2">
    <location>
        <begin position="858"/>
        <end position="872"/>
    </location>
</feature>
<feature type="compositionally biased region" description="Low complexity" evidence="2">
    <location>
        <begin position="768"/>
        <end position="777"/>
    </location>
</feature>
<feature type="compositionally biased region" description="Low complexity" evidence="2">
    <location>
        <begin position="833"/>
        <end position="847"/>
    </location>
</feature>
<evidence type="ECO:0000313" key="4">
    <source>
        <dbReference type="Proteomes" id="UP000823561"/>
    </source>
</evidence>
<dbReference type="EMBL" id="JADWDJ010000021">
    <property type="protein sequence ID" value="KAG5263488.1"/>
    <property type="molecule type" value="Genomic_DNA"/>
</dbReference>
<feature type="compositionally biased region" description="Basic and acidic residues" evidence="2">
    <location>
        <begin position="1"/>
        <end position="38"/>
    </location>
</feature>
<accession>A0AAV6FKT1</accession>
<feature type="coiled-coil region" evidence="1">
    <location>
        <begin position="144"/>
        <end position="199"/>
    </location>
</feature>
<dbReference type="Proteomes" id="UP000823561">
    <property type="component" value="Chromosome 21"/>
</dbReference>
<keyword evidence="1" id="KW-0175">Coiled coil</keyword>
<feature type="compositionally biased region" description="Basic and acidic residues" evidence="2">
    <location>
        <begin position="264"/>
        <end position="277"/>
    </location>
</feature>
<evidence type="ECO:0000256" key="2">
    <source>
        <dbReference type="SAM" id="MobiDB-lite"/>
    </source>
</evidence>
<feature type="compositionally biased region" description="Low complexity" evidence="2">
    <location>
        <begin position="539"/>
        <end position="552"/>
    </location>
</feature>
<feature type="coiled-coil region" evidence="1">
    <location>
        <begin position="225"/>
        <end position="252"/>
    </location>
</feature>
<feature type="compositionally biased region" description="Basic and acidic residues" evidence="2">
    <location>
        <begin position="724"/>
        <end position="748"/>
    </location>
</feature>
<evidence type="ECO:0000313" key="3">
    <source>
        <dbReference type="EMBL" id="KAG5263488.1"/>
    </source>
</evidence>
<keyword evidence="4" id="KW-1185">Reference proteome</keyword>
<dbReference type="AlphaFoldDB" id="A0AAV6FKT1"/>
<feature type="compositionally biased region" description="Basic and acidic residues" evidence="2">
    <location>
        <begin position="798"/>
        <end position="807"/>
    </location>
</feature>
<feature type="compositionally biased region" description="Basic and acidic residues" evidence="2">
    <location>
        <begin position="553"/>
        <end position="578"/>
    </location>
</feature>
<comment type="caution">
    <text evidence="3">The sequence shown here is derived from an EMBL/GenBank/DDBJ whole genome shotgun (WGS) entry which is preliminary data.</text>
</comment>
<evidence type="ECO:0000256" key="1">
    <source>
        <dbReference type="SAM" id="Coils"/>
    </source>
</evidence>
<proteinExistence type="predicted"/>
<gene>
    <name evidence="3" type="ORF">AALO_G00265390</name>
</gene>
<sequence length="1001" mass="108400">MERKGREMEEESGRLKEDLEVLRVELTQEREDREKGREEEEEGKEEGPGKEDLLAKVSELEAELDELRKAPKENLQLKYLQLNGSCDDNKAMVFNDEDIIPSPIDHVSFCQAVNLQNSMVSQEASTKNFITDLGACKKLAEHSRNEKEARSAGLAQEVERLKVQCESLRAERDRESGRSKAAQNRLEVLQKQVTSQTQQLTRAFESQSSHIEGLLLELQHRDAAIQRQGEELRLCQEEMAQVRAAKEKLETEVRTDVPQIDSSDDAKEVSVHSDATVDKTQPEARCDMIDNTKAKTLDKEADVVSVKEVLNTSTPVEPQAGEQHKAVAQSNTSNVPFQTVQTNAQDASTTDVQAGSLPCEIAASGNTVAIVERSGNFNEKQFVHIETTVQEGSGEAPLDTADPRLGWPAAALASGQLEHNSHNSTLLQSPADVQALDASTMTEAAEGSPESQREMDLLRAQNAQLTHTVEELRSVRVENEQLKSRLKQLEAASVHAQDDGPAGREDDGALRPCREGQGDLSVQTSDADNTEERVPPVQPVSVQPDATTVTETTVERSTEKESLGKETFDHSDTTSHEHQLQALLSELRRLTGENESQAEELELWRTAASGEPSALLPGATAGRHGDGGSILVVREDHILLPCSTDKLGGQLLETRSMIHHHQSEEAGGHPSTTTTQRQQDSPAPPKVEVDHGASVKSSESEDGELTDEVSSCHEVETMTKGSQRRAEDLHSETPSTDRRGSNTKEKLCDSPTKTKTVLGQTDQVHQRAGPGAPGPDAKANSVSCTSNQAHSSTEASEDAARQTKADDSGPEAAHGQTLLRESVSAPACQAELGVGSVSVTQSGTSRSAETHQYCADAAEEKLRPPEASRDGAEGQSSEVTGLERAQVSKEVKSAATQTEETHAQSPENTPQRAAVLDASTQTDRGPTEEEEEDEVTDSPCPSPGAAAESEKLLLSSSFPIPANPAHLAAHRPKSRTVMSAALTATPMRAIRPARGSHERFC</sequence>
<feature type="compositionally biased region" description="Polar residues" evidence="2">
    <location>
        <begin position="670"/>
        <end position="681"/>
    </location>
</feature>
<feature type="compositionally biased region" description="Polar residues" evidence="2">
    <location>
        <begin position="780"/>
        <end position="794"/>
    </location>
</feature>
<protein>
    <submittedName>
        <fullName evidence="3">Uncharacterized protein</fullName>
    </submittedName>
</protein>
<organism evidence="3 4">
    <name type="scientific">Alosa alosa</name>
    <name type="common">allis shad</name>
    <dbReference type="NCBI Taxonomy" id="278164"/>
    <lineage>
        <taxon>Eukaryota</taxon>
        <taxon>Metazoa</taxon>
        <taxon>Chordata</taxon>
        <taxon>Craniata</taxon>
        <taxon>Vertebrata</taxon>
        <taxon>Euteleostomi</taxon>
        <taxon>Actinopterygii</taxon>
        <taxon>Neopterygii</taxon>
        <taxon>Teleostei</taxon>
        <taxon>Clupei</taxon>
        <taxon>Clupeiformes</taxon>
        <taxon>Clupeoidei</taxon>
        <taxon>Clupeidae</taxon>
        <taxon>Alosa</taxon>
    </lineage>
</organism>
<feature type="region of interest" description="Disordered" evidence="2">
    <location>
        <begin position="1"/>
        <end position="53"/>
    </location>
</feature>
<feature type="compositionally biased region" description="Basic and acidic residues" evidence="2">
    <location>
        <begin position="496"/>
        <end position="517"/>
    </location>
</feature>
<feature type="region of interest" description="Disordered" evidence="2">
    <location>
        <begin position="253"/>
        <end position="277"/>
    </location>
</feature>
<feature type="region of interest" description="Disordered" evidence="2">
    <location>
        <begin position="661"/>
        <end position="955"/>
    </location>
</feature>
<name>A0AAV6FKT1_9TELE</name>
<feature type="compositionally biased region" description="Polar residues" evidence="2">
    <location>
        <begin position="894"/>
        <end position="911"/>
    </location>
</feature>
<reference evidence="3" key="1">
    <citation type="submission" date="2020-10" db="EMBL/GenBank/DDBJ databases">
        <title>Chromosome-scale genome assembly of the Allis shad, Alosa alosa.</title>
        <authorList>
            <person name="Margot Z."/>
            <person name="Christophe K."/>
            <person name="Cabau C."/>
            <person name="Louis A."/>
            <person name="Berthelot C."/>
            <person name="Parey E."/>
            <person name="Roest Crollius H."/>
            <person name="Montfort J."/>
            <person name="Robinson-Rechavi M."/>
            <person name="Bucao C."/>
            <person name="Bouchez O."/>
            <person name="Gislard M."/>
            <person name="Lluch J."/>
            <person name="Milhes M."/>
            <person name="Lampietro C."/>
            <person name="Lopez Roques C."/>
            <person name="Donnadieu C."/>
            <person name="Braasch I."/>
            <person name="Desvignes T."/>
            <person name="Postlethwait J."/>
            <person name="Bobe J."/>
            <person name="Guiguen Y."/>
        </authorList>
    </citation>
    <scope>NUCLEOTIDE SEQUENCE</scope>
    <source>
        <strain evidence="3">M-15738</strain>
        <tissue evidence="3">Blood</tissue>
    </source>
</reference>